<keyword evidence="2" id="KW-0808">Transferase</keyword>
<dbReference type="Gene3D" id="3.90.550.10">
    <property type="entry name" value="Spore Coat Polysaccharide Biosynthesis Protein SpsA, Chain A"/>
    <property type="match status" value="1"/>
</dbReference>
<dbReference type="OrthoDB" id="9788101at2"/>
<dbReference type="SUPFAM" id="SSF53448">
    <property type="entry name" value="Nucleotide-diphospho-sugar transferases"/>
    <property type="match status" value="1"/>
</dbReference>
<dbReference type="Pfam" id="PF00535">
    <property type="entry name" value="Glycos_transf_2"/>
    <property type="match status" value="1"/>
</dbReference>
<dbReference type="Proteomes" id="UP000192678">
    <property type="component" value="Unassembled WGS sequence"/>
</dbReference>
<proteinExistence type="predicted"/>
<sequence>MGSNDLKISIITINYNNAKGLEETINSVVCQTYKNIEYLVIDGGSDDGSAEVIKRYSNGINYWVSEPDKGIYNAMNKGIRAATGDYLLFINSGDILTQKGIMDQVIQLGLDKDLVYGDIVFVKDGQRKEWPSATQLSFDTFRTAGLPHPCTFIKRVLFDEVGLYNEAHVIVSDWEFFLLATCKYNASYKHIHLFICDFCEEGISSDPLNQALIQEERNSVLEQHFSFFIKDYEAYDLMKRELNKVMFFVKVKRFFRKLKQK</sequence>
<dbReference type="PANTHER" id="PTHR22916:SF67">
    <property type="entry name" value="COLANIC ACID BIOSYNTHESIS GLYCOSYL TRANSFERASE WCAE-RELATED"/>
    <property type="match status" value="1"/>
</dbReference>
<protein>
    <submittedName>
        <fullName evidence="2">Glycosyltransferase involved in cell wall bisynthesis</fullName>
    </submittedName>
</protein>
<dbReference type="RefSeq" id="WP_084288462.1">
    <property type="nucleotide sequence ID" value="NZ_FWYB01000002.1"/>
</dbReference>
<accession>A0A1W2BIV4</accession>
<evidence type="ECO:0000313" key="3">
    <source>
        <dbReference type="Proteomes" id="UP000192678"/>
    </source>
</evidence>
<dbReference type="EMBL" id="FWYB01000002">
    <property type="protein sequence ID" value="SMC72801.1"/>
    <property type="molecule type" value="Genomic_DNA"/>
</dbReference>
<dbReference type="InterPro" id="IPR001173">
    <property type="entry name" value="Glyco_trans_2-like"/>
</dbReference>
<name>A0A1W2BIV4_9SPHI</name>
<dbReference type="AlphaFoldDB" id="A0A1W2BIV4"/>
<dbReference type="STRING" id="475255.SAMN04488101_102510"/>
<dbReference type="PANTHER" id="PTHR22916">
    <property type="entry name" value="GLYCOSYLTRANSFERASE"/>
    <property type="match status" value="1"/>
</dbReference>
<reference evidence="2 3" key="1">
    <citation type="submission" date="2017-04" db="EMBL/GenBank/DDBJ databases">
        <authorList>
            <person name="Afonso C.L."/>
            <person name="Miller P.J."/>
            <person name="Scott M.A."/>
            <person name="Spackman E."/>
            <person name="Goraichik I."/>
            <person name="Dimitrov K.M."/>
            <person name="Suarez D.L."/>
            <person name="Swayne D.E."/>
        </authorList>
    </citation>
    <scope>NUCLEOTIDE SEQUENCE [LARGE SCALE GENOMIC DNA]</scope>
    <source>
        <strain evidence="2 3">DSM 19625</strain>
    </source>
</reference>
<dbReference type="GO" id="GO:0016758">
    <property type="term" value="F:hexosyltransferase activity"/>
    <property type="evidence" value="ECO:0007669"/>
    <property type="project" value="UniProtKB-ARBA"/>
</dbReference>
<organism evidence="2 3">
    <name type="scientific">Pedobacter nyackensis</name>
    <dbReference type="NCBI Taxonomy" id="475255"/>
    <lineage>
        <taxon>Bacteria</taxon>
        <taxon>Pseudomonadati</taxon>
        <taxon>Bacteroidota</taxon>
        <taxon>Sphingobacteriia</taxon>
        <taxon>Sphingobacteriales</taxon>
        <taxon>Sphingobacteriaceae</taxon>
        <taxon>Pedobacter</taxon>
    </lineage>
</organism>
<feature type="domain" description="Glycosyltransferase 2-like" evidence="1">
    <location>
        <begin position="9"/>
        <end position="134"/>
    </location>
</feature>
<dbReference type="InterPro" id="IPR029044">
    <property type="entry name" value="Nucleotide-diphossugar_trans"/>
</dbReference>
<evidence type="ECO:0000259" key="1">
    <source>
        <dbReference type="Pfam" id="PF00535"/>
    </source>
</evidence>
<gene>
    <name evidence="2" type="ORF">SAMN04488101_102510</name>
</gene>
<dbReference type="CDD" id="cd06433">
    <property type="entry name" value="GT_2_WfgS_like"/>
    <property type="match status" value="1"/>
</dbReference>
<evidence type="ECO:0000313" key="2">
    <source>
        <dbReference type="EMBL" id="SMC72801.1"/>
    </source>
</evidence>
<keyword evidence="3" id="KW-1185">Reference proteome</keyword>